<dbReference type="InterPro" id="IPR015896">
    <property type="entry name" value="4pyrrol_synth_GluRdtase_dimer"/>
</dbReference>
<accession>A0ABT6M255</accession>
<dbReference type="InterPro" id="IPR036453">
    <property type="entry name" value="GluRdtase_dimer_dom_sf"/>
</dbReference>
<evidence type="ECO:0000256" key="2">
    <source>
        <dbReference type="ARBA" id="ARBA00005916"/>
    </source>
</evidence>
<comment type="caution">
    <text evidence="14">The sequence shown here is derived from an EMBL/GenBank/DDBJ whole genome shotgun (WGS) entry which is preliminary data.</text>
</comment>
<protein>
    <recommendedName>
        <fullName evidence="3 8">Glutamyl-tRNA reductase</fullName>
        <shortName evidence="8">GluTR</shortName>
        <ecNumber evidence="3 8">1.2.1.70</ecNumber>
    </recommendedName>
</protein>
<comment type="domain">
    <text evidence="8">Possesses an unusual extended V-shaped dimeric structure with each monomer consisting of three distinct domains arranged along a curved 'spinal' alpha-helix. The N-terminal catalytic domain specifically recognizes the glutamate moiety of the substrate. The second domain is the NADPH-binding domain, and the third C-terminal domain is responsible for dimerization.</text>
</comment>
<reference evidence="14 15" key="1">
    <citation type="submission" date="2023-04" db="EMBL/GenBank/DDBJ databases">
        <title>Forest soil microbial communities from Buena Vista Peninsula, Colon Province, Panama.</title>
        <authorList>
            <person name="Bouskill N."/>
        </authorList>
    </citation>
    <scope>NUCLEOTIDE SEQUENCE [LARGE SCALE GENOMIC DNA]</scope>
    <source>
        <strain evidence="14 15">GGS1</strain>
    </source>
</reference>
<dbReference type="InterPro" id="IPR018214">
    <property type="entry name" value="GluRdtase_CS"/>
</dbReference>
<dbReference type="Gene3D" id="3.40.50.720">
    <property type="entry name" value="NAD(P)-binding Rossmann-like Domain"/>
    <property type="match status" value="2"/>
</dbReference>
<dbReference type="PANTHER" id="PTHR43013">
    <property type="entry name" value="GLUTAMYL-TRNA REDUCTASE"/>
    <property type="match status" value="1"/>
</dbReference>
<keyword evidence="15" id="KW-1185">Reference proteome</keyword>
<dbReference type="SUPFAM" id="SSF51735">
    <property type="entry name" value="NAD(P)-binding Rossmann-fold domains"/>
    <property type="match status" value="1"/>
</dbReference>
<feature type="binding site" evidence="8">
    <location>
        <begin position="192"/>
        <end position="197"/>
    </location>
    <ligand>
        <name>NADP(+)</name>
        <dbReference type="ChEBI" id="CHEBI:58349"/>
    </ligand>
</feature>
<evidence type="ECO:0000313" key="15">
    <source>
        <dbReference type="Proteomes" id="UP001160499"/>
    </source>
</evidence>
<name>A0ABT6M255_9ACTN</name>
<evidence type="ECO:0000259" key="11">
    <source>
        <dbReference type="Pfam" id="PF00745"/>
    </source>
</evidence>
<dbReference type="RefSeq" id="WP_280883218.1">
    <property type="nucleotide sequence ID" value="NZ_JARXVH010000038.1"/>
</dbReference>
<feature type="binding site" evidence="8">
    <location>
        <position position="120"/>
    </location>
    <ligand>
        <name>substrate</name>
    </ligand>
</feature>
<comment type="miscellaneous">
    <text evidence="8">During catalysis, the active site Cys acts as a nucleophile attacking the alpha-carbonyl group of tRNA-bound glutamate with the formation of a thioester intermediate between enzyme and glutamate, and the concomitant release of tRNA(Glu). The thioester intermediate is finally reduced by direct hydride transfer from NADPH, to form the product GSA.</text>
</comment>
<dbReference type="GO" id="GO:0008883">
    <property type="term" value="F:glutamyl-tRNA reductase activity"/>
    <property type="evidence" value="ECO:0007669"/>
    <property type="project" value="UniProtKB-EC"/>
</dbReference>
<dbReference type="SUPFAM" id="SSF69075">
    <property type="entry name" value="Glutamyl tRNA-reductase dimerization domain"/>
    <property type="match status" value="1"/>
</dbReference>
<evidence type="ECO:0000256" key="8">
    <source>
        <dbReference type="HAMAP-Rule" id="MF_00087"/>
    </source>
</evidence>
<dbReference type="EC" id="1.2.1.70" evidence="3 8"/>
<comment type="similarity">
    <text evidence="2 8 9">Belongs to the glutamyl-tRNA reductase family.</text>
</comment>
<dbReference type="HAMAP" id="MF_00087">
    <property type="entry name" value="Glu_tRNA_reductase"/>
    <property type="match status" value="1"/>
</dbReference>
<feature type="domain" description="Glutamyl-tRNA reductase N-terminal" evidence="13">
    <location>
        <begin position="6"/>
        <end position="156"/>
    </location>
</feature>
<evidence type="ECO:0000256" key="3">
    <source>
        <dbReference type="ARBA" id="ARBA00012970"/>
    </source>
</evidence>
<dbReference type="Gene3D" id="3.30.460.30">
    <property type="entry name" value="Glutamyl-tRNA reductase, N-terminal domain"/>
    <property type="match status" value="1"/>
</dbReference>
<dbReference type="NCBIfam" id="TIGR01035">
    <property type="entry name" value="hemA"/>
    <property type="match status" value="1"/>
</dbReference>
<feature type="site" description="Important for activity" evidence="8">
    <location>
        <position position="99"/>
    </location>
</feature>
<dbReference type="InterPro" id="IPR000343">
    <property type="entry name" value="4pyrrol_synth_GluRdtase"/>
</dbReference>
<feature type="binding site" evidence="8">
    <location>
        <begin position="49"/>
        <end position="52"/>
    </location>
    <ligand>
        <name>substrate</name>
    </ligand>
</feature>
<feature type="compositionally biased region" description="Low complexity" evidence="10">
    <location>
        <begin position="303"/>
        <end position="314"/>
    </location>
</feature>
<evidence type="ECO:0000256" key="6">
    <source>
        <dbReference type="ARBA" id="ARBA00023244"/>
    </source>
</evidence>
<dbReference type="InterPro" id="IPR006151">
    <property type="entry name" value="Shikm_DH/Glu-tRNA_Rdtase"/>
</dbReference>
<keyword evidence="4 8" id="KW-0521">NADP</keyword>
<feature type="region of interest" description="Disordered" evidence="10">
    <location>
        <begin position="334"/>
        <end position="371"/>
    </location>
</feature>
<comment type="catalytic activity">
    <reaction evidence="7 8 9">
        <text>(S)-4-amino-5-oxopentanoate + tRNA(Glu) + NADP(+) = L-glutamyl-tRNA(Glu) + NADPH + H(+)</text>
        <dbReference type="Rhea" id="RHEA:12344"/>
        <dbReference type="Rhea" id="RHEA-COMP:9663"/>
        <dbReference type="Rhea" id="RHEA-COMP:9680"/>
        <dbReference type="ChEBI" id="CHEBI:15378"/>
        <dbReference type="ChEBI" id="CHEBI:57501"/>
        <dbReference type="ChEBI" id="CHEBI:57783"/>
        <dbReference type="ChEBI" id="CHEBI:58349"/>
        <dbReference type="ChEBI" id="CHEBI:78442"/>
        <dbReference type="ChEBI" id="CHEBI:78520"/>
        <dbReference type="EC" id="1.2.1.70"/>
    </reaction>
</comment>
<feature type="region of interest" description="Disordered" evidence="10">
    <location>
        <begin position="303"/>
        <end position="322"/>
    </location>
</feature>
<feature type="active site" description="Nucleophile" evidence="8">
    <location>
        <position position="50"/>
    </location>
</feature>
<dbReference type="NCBIfam" id="NF000744">
    <property type="entry name" value="PRK00045.1-3"/>
    <property type="match status" value="1"/>
</dbReference>
<evidence type="ECO:0000313" key="14">
    <source>
        <dbReference type="EMBL" id="MDH6222612.1"/>
    </source>
</evidence>
<dbReference type="PROSITE" id="PS00747">
    <property type="entry name" value="GLUTR"/>
    <property type="match status" value="1"/>
</dbReference>
<comment type="pathway">
    <text evidence="1 8 9">Porphyrin-containing compound metabolism; protoporphyrin-IX biosynthesis; 5-aminolevulinate from L-glutamyl-tRNA(Glu): step 1/2.</text>
</comment>
<feature type="binding site" evidence="8">
    <location>
        <begin position="114"/>
        <end position="116"/>
    </location>
    <ligand>
        <name>substrate</name>
    </ligand>
</feature>
<dbReference type="Proteomes" id="UP001160499">
    <property type="component" value="Unassembled WGS sequence"/>
</dbReference>
<feature type="region of interest" description="Disordered" evidence="10">
    <location>
        <begin position="617"/>
        <end position="640"/>
    </location>
</feature>
<dbReference type="Pfam" id="PF01488">
    <property type="entry name" value="Shikimate_DH"/>
    <property type="match status" value="1"/>
</dbReference>
<gene>
    <name evidence="8" type="primary">hemA</name>
    <name evidence="14" type="ORF">M2283_009963</name>
</gene>
<feature type="binding site" evidence="8">
    <location>
        <position position="109"/>
    </location>
    <ligand>
        <name>substrate</name>
    </ligand>
</feature>
<comment type="subunit">
    <text evidence="8">Homodimer.</text>
</comment>
<evidence type="ECO:0000259" key="12">
    <source>
        <dbReference type="Pfam" id="PF01488"/>
    </source>
</evidence>
<dbReference type="Pfam" id="PF00745">
    <property type="entry name" value="GlutR_dimer"/>
    <property type="match status" value="1"/>
</dbReference>
<dbReference type="Pfam" id="PF05201">
    <property type="entry name" value="GlutR_N"/>
    <property type="match status" value="1"/>
</dbReference>
<organism evidence="14 15">
    <name type="scientific">Streptomyces pseudovenezuelae</name>
    <dbReference type="NCBI Taxonomy" id="67350"/>
    <lineage>
        <taxon>Bacteria</taxon>
        <taxon>Bacillati</taxon>
        <taxon>Actinomycetota</taxon>
        <taxon>Actinomycetes</taxon>
        <taxon>Kitasatosporales</taxon>
        <taxon>Streptomycetaceae</taxon>
        <taxon>Streptomyces</taxon>
        <taxon>Streptomyces aurantiacus group</taxon>
    </lineage>
</organism>
<sequence>MSLLVVGLSHRSAPVSVLERATLHADAQMKLLQDTVAAEPATEAAVLATCNRIELYADVDKFHAGVAELSTLLAQHSGVGLEELTPYLYVHYEDRAVHHLFSVACGLDSMVVGEGQILGQMKDSLAKAQDLHTAGRLLNDLFQQALRVGKRAHSETGIDRAGQSLVTFGLEQLAAGGDVQDWARGKRALVIGAGSMSSLAAATLARAGVAEIVIANRTADRAQRLAQILTEAPDLDVLARAVPMDSVPYELTRADVAVSCTGATGLVLLTETVAEAVAGRVAAPGAGLPFGVDGVPAADAPGATDGGLSSAGRTAGAGSGGTAVSAASAVSAPSVSSPATGLPAASGETGSSGASATHELPPTSLGAEDGCPLDLPAVPATAGFSVLGEAAVVGMGAAELEQHAAWVDNAPRPQTSASGPQGLVLDPAEDADAIAALAATAALVGRIPERRKPEPVVEPPRPAPVLFLLDLAMPRDIDAGAHRLAGVRLVDIESLAEASADAPMAADVDEVRRIVSDEVEAFGAALRAAHITPTVVALRTMAADVVAGEIARLEGRLPSLDDKHRAEITQTVKRVVDKLLHAPTVRVKQLAAEPGGAGYADALRTLFDLDQETVASVSRAERADEGADDDPQYSKNRGPA</sequence>
<dbReference type="CDD" id="cd05213">
    <property type="entry name" value="NAD_bind_Glutamyl_tRNA_reduct"/>
    <property type="match status" value="1"/>
</dbReference>
<keyword evidence="5 8" id="KW-0560">Oxidoreductase</keyword>
<comment type="function">
    <text evidence="8">Catalyzes the NADPH-dependent reduction of glutamyl-tRNA(Glu) to glutamate 1-semialdehyde (GSA).</text>
</comment>
<feature type="domain" description="Tetrapyrrole biosynthesis glutamyl-tRNA reductase dimerisation" evidence="11">
    <location>
        <begin position="510"/>
        <end position="609"/>
    </location>
</feature>
<dbReference type="SUPFAM" id="SSF69742">
    <property type="entry name" value="Glutamyl tRNA-reductase catalytic, N-terminal domain"/>
    <property type="match status" value="1"/>
</dbReference>
<dbReference type="InterPro" id="IPR036343">
    <property type="entry name" value="GluRdtase_N_sf"/>
</dbReference>
<feature type="domain" description="Quinate/shikimate 5-dehydrogenase/glutamyl-tRNA reductase" evidence="12">
    <location>
        <begin position="184"/>
        <end position="279"/>
    </location>
</feature>
<dbReference type="PANTHER" id="PTHR43013:SF1">
    <property type="entry name" value="GLUTAMYL-TRNA REDUCTASE"/>
    <property type="match status" value="1"/>
</dbReference>
<keyword evidence="6 8" id="KW-0627">Porphyrin biosynthesis</keyword>
<evidence type="ECO:0000256" key="1">
    <source>
        <dbReference type="ARBA" id="ARBA00005059"/>
    </source>
</evidence>
<dbReference type="InterPro" id="IPR036291">
    <property type="entry name" value="NAD(P)-bd_dom_sf"/>
</dbReference>
<dbReference type="EMBL" id="JARXVH010000038">
    <property type="protein sequence ID" value="MDH6222612.1"/>
    <property type="molecule type" value="Genomic_DNA"/>
</dbReference>
<feature type="compositionally biased region" description="Low complexity" evidence="10">
    <location>
        <begin position="334"/>
        <end position="357"/>
    </location>
</feature>
<evidence type="ECO:0000259" key="13">
    <source>
        <dbReference type="Pfam" id="PF05201"/>
    </source>
</evidence>
<evidence type="ECO:0000256" key="7">
    <source>
        <dbReference type="ARBA" id="ARBA00047464"/>
    </source>
</evidence>
<evidence type="ECO:0000256" key="5">
    <source>
        <dbReference type="ARBA" id="ARBA00023002"/>
    </source>
</evidence>
<evidence type="ECO:0000256" key="4">
    <source>
        <dbReference type="ARBA" id="ARBA00022857"/>
    </source>
</evidence>
<dbReference type="InterPro" id="IPR015895">
    <property type="entry name" value="4pyrrol_synth_GluRdtase_N"/>
</dbReference>
<proteinExistence type="inferred from homology"/>
<evidence type="ECO:0000256" key="10">
    <source>
        <dbReference type="SAM" id="MobiDB-lite"/>
    </source>
</evidence>
<evidence type="ECO:0000256" key="9">
    <source>
        <dbReference type="RuleBase" id="RU000584"/>
    </source>
</evidence>